<reference evidence="2 3" key="1">
    <citation type="submission" date="2019-06" db="EMBL/GenBank/DDBJ databases">
        <title>Genome Sequence of the Brown Rot Fungal Pathogen Monilinia fructicola.</title>
        <authorList>
            <person name="De Miccolis Angelini R.M."/>
            <person name="Landi L."/>
            <person name="Abate D."/>
            <person name="Pollastro S."/>
            <person name="Romanazzi G."/>
            <person name="Faretra F."/>
        </authorList>
    </citation>
    <scope>NUCLEOTIDE SEQUENCE [LARGE SCALE GENOMIC DNA]</scope>
    <source>
        <strain evidence="2 3">Mfrc123</strain>
    </source>
</reference>
<sequence length="88" mass="10083">MAFTRAWRSGCLFNTLFALGRVSEREYDMRRIGIWDGDLGCGDEQRGMCFKGVFQFLHSRHHLSSNHLMTKPNTESDPSSIPCPFNLT</sequence>
<evidence type="ECO:0000313" key="2">
    <source>
        <dbReference type="EMBL" id="KAA8568058.1"/>
    </source>
</evidence>
<feature type="region of interest" description="Disordered" evidence="1">
    <location>
        <begin position="67"/>
        <end position="88"/>
    </location>
</feature>
<proteinExistence type="predicted"/>
<name>A0A5M9JEP9_MONFR</name>
<accession>A0A5M9JEP9</accession>
<evidence type="ECO:0000256" key="1">
    <source>
        <dbReference type="SAM" id="MobiDB-lite"/>
    </source>
</evidence>
<dbReference type="EMBL" id="VICG01000010">
    <property type="protein sequence ID" value="KAA8568058.1"/>
    <property type="molecule type" value="Genomic_DNA"/>
</dbReference>
<evidence type="ECO:0000313" key="3">
    <source>
        <dbReference type="Proteomes" id="UP000322873"/>
    </source>
</evidence>
<dbReference type="AlphaFoldDB" id="A0A5M9JEP9"/>
<protein>
    <submittedName>
        <fullName evidence="2">Uncharacterized protein</fullName>
    </submittedName>
</protein>
<keyword evidence="3" id="KW-1185">Reference proteome</keyword>
<organism evidence="2 3">
    <name type="scientific">Monilinia fructicola</name>
    <name type="common">Brown rot fungus</name>
    <name type="synonym">Ciboria fructicola</name>
    <dbReference type="NCBI Taxonomy" id="38448"/>
    <lineage>
        <taxon>Eukaryota</taxon>
        <taxon>Fungi</taxon>
        <taxon>Dikarya</taxon>
        <taxon>Ascomycota</taxon>
        <taxon>Pezizomycotina</taxon>
        <taxon>Leotiomycetes</taxon>
        <taxon>Helotiales</taxon>
        <taxon>Sclerotiniaceae</taxon>
        <taxon>Monilinia</taxon>
    </lineage>
</organism>
<gene>
    <name evidence="2" type="ORF">EYC84_008476</name>
</gene>
<comment type="caution">
    <text evidence="2">The sequence shown here is derived from an EMBL/GenBank/DDBJ whole genome shotgun (WGS) entry which is preliminary data.</text>
</comment>
<dbReference type="Proteomes" id="UP000322873">
    <property type="component" value="Unassembled WGS sequence"/>
</dbReference>